<accession>A0A9D4W2Y3</accession>
<gene>
    <name evidence="1" type="ORF">KIW84_061602</name>
</gene>
<reference evidence="1 2" key="1">
    <citation type="journal article" date="2022" name="Nat. Genet.">
        <title>Improved pea reference genome and pan-genome highlight genomic features and evolutionary characteristics.</title>
        <authorList>
            <person name="Yang T."/>
            <person name="Liu R."/>
            <person name="Luo Y."/>
            <person name="Hu S."/>
            <person name="Wang D."/>
            <person name="Wang C."/>
            <person name="Pandey M.K."/>
            <person name="Ge S."/>
            <person name="Xu Q."/>
            <person name="Li N."/>
            <person name="Li G."/>
            <person name="Huang Y."/>
            <person name="Saxena R.K."/>
            <person name="Ji Y."/>
            <person name="Li M."/>
            <person name="Yan X."/>
            <person name="He Y."/>
            <person name="Liu Y."/>
            <person name="Wang X."/>
            <person name="Xiang C."/>
            <person name="Varshney R.K."/>
            <person name="Ding H."/>
            <person name="Gao S."/>
            <person name="Zong X."/>
        </authorList>
    </citation>
    <scope>NUCLEOTIDE SEQUENCE [LARGE SCALE GENOMIC DNA]</scope>
    <source>
        <strain evidence="1 2">cv. Zhongwan 6</strain>
    </source>
</reference>
<name>A0A9D4W2Y3_PEA</name>
<dbReference type="EMBL" id="JAMSHJ010000006">
    <property type="protein sequence ID" value="KAI5395054.1"/>
    <property type="molecule type" value="Genomic_DNA"/>
</dbReference>
<evidence type="ECO:0000313" key="1">
    <source>
        <dbReference type="EMBL" id="KAI5395054.1"/>
    </source>
</evidence>
<dbReference type="Gramene" id="Psat06G0160200-T1">
    <property type="protein sequence ID" value="KAI5395054.1"/>
    <property type="gene ID" value="KIW84_061602"/>
</dbReference>
<sequence>MLLIRGRATLINFVLMNLHVHHLLFYKAHVKVIQEIVSIQRRFIWLGSLDRSRMAWISWNSVCKPKEFGGIRDKDVGMFNRVLISKWLWRFIKDGEAIWLGNNDHTPFWFARWIGNNPLKSLFPGLFEVSERKCLSNILDVQILSFDLMVQINLSLSNLAMGSIPLNVKIFGWRLLLERLPAHSNLAIRNVINSIHDKILLVWKKIGKWVGIPG</sequence>
<dbReference type="Proteomes" id="UP001058974">
    <property type="component" value="Chromosome 6"/>
</dbReference>
<dbReference type="AlphaFoldDB" id="A0A9D4W2Y3"/>
<proteinExistence type="predicted"/>
<keyword evidence="2" id="KW-1185">Reference proteome</keyword>
<comment type="caution">
    <text evidence="1">The sequence shown here is derived from an EMBL/GenBank/DDBJ whole genome shotgun (WGS) entry which is preliminary data.</text>
</comment>
<protein>
    <submittedName>
        <fullName evidence="1">Uncharacterized protein</fullName>
    </submittedName>
</protein>
<evidence type="ECO:0000313" key="2">
    <source>
        <dbReference type="Proteomes" id="UP001058974"/>
    </source>
</evidence>
<dbReference type="PANTHER" id="PTHR33116">
    <property type="entry name" value="REVERSE TRANSCRIPTASE ZINC-BINDING DOMAIN-CONTAINING PROTEIN-RELATED-RELATED"/>
    <property type="match status" value="1"/>
</dbReference>
<organism evidence="1 2">
    <name type="scientific">Pisum sativum</name>
    <name type="common">Garden pea</name>
    <name type="synonym">Lathyrus oleraceus</name>
    <dbReference type="NCBI Taxonomy" id="3888"/>
    <lineage>
        <taxon>Eukaryota</taxon>
        <taxon>Viridiplantae</taxon>
        <taxon>Streptophyta</taxon>
        <taxon>Embryophyta</taxon>
        <taxon>Tracheophyta</taxon>
        <taxon>Spermatophyta</taxon>
        <taxon>Magnoliopsida</taxon>
        <taxon>eudicotyledons</taxon>
        <taxon>Gunneridae</taxon>
        <taxon>Pentapetalae</taxon>
        <taxon>rosids</taxon>
        <taxon>fabids</taxon>
        <taxon>Fabales</taxon>
        <taxon>Fabaceae</taxon>
        <taxon>Papilionoideae</taxon>
        <taxon>50 kb inversion clade</taxon>
        <taxon>NPAAA clade</taxon>
        <taxon>Hologalegina</taxon>
        <taxon>IRL clade</taxon>
        <taxon>Fabeae</taxon>
        <taxon>Lathyrus</taxon>
    </lineage>
</organism>
<dbReference type="PANTHER" id="PTHR33116:SF78">
    <property type="entry name" value="OS12G0587133 PROTEIN"/>
    <property type="match status" value="1"/>
</dbReference>